<gene>
    <name evidence="2" type="ORF">CH339_00635</name>
</gene>
<keyword evidence="3" id="KW-1185">Reference proteome</keyword>
<dbReference type="AlphaFoldDB" id="A0A327JVG7"/>
<reference evidence="2 3" key="1">
    <citation type="submission" date="2017-07" db="EMBL/GenBank/DDBJ databases">
        <title>Draft Genome Sequences of Select Purple Nonsulfur Bacteria.</title>
        <authorList>
            <person name="Lasarre B."/>
            <person name="Mckinlay J.B."/>
        </authorList>
    </citation>
    <scope>NUCLEOTIDE SEQUENCE [LARGE SCALE GENOMIC DNA]</scope>
    <source>
        <strain evidence="2 3">DSM 11290</strain>
    </source>
</reference>
<evidence type="ECO:0000313" key="2">
    <source>
        <dbReference type="EMBL" id="RAI30071.1"/>
    </source>
</evidence>
<evidence type="ECO:0000259" key="1">
    <source>
        <dbReference type="SMART" id="SM00905"/>
    </source>
</evidence>
<dbReference type="RefSeq" id="WP_111432324.1">
    <property type="nucleotide sequence ID" value="NZ_JACIGG010000001.1"/>
</dbReference>
<evidence type="ECO:0000313" key="3">
    <source>
        <dbReference type="Proteomes" id="UP000249299"/>
    </source>
</evidence>
<dbReference type="Gene3D" id="3.30.1130.10">
    <property type="match status" value="1"/>
</dbReference>
<sequence length="122" mass="13798">MRQKTTVALFLEDFEVTIDIGIHDHEIGAPQRVLINVDIEVDAVVDGAKGDAIDHVLDYDFIRNGIHGLVQTRRYNLQETLCRDILAMLFSRPEVLAATVSTRKLDVYPDCKSVGCRMEARR</sequence>
<dbReference type="GO" id="GO:0006760">
    <property type="term" value="P:folic acid-containing compound metabolic process"/>
    <property type="evidence" value="ECO:0007669"/>
    <property type="project" value="InterPro"/>
</dbReference>
<dbReference type="EMBL" id="NPEV01000001">
    <property type="protein sequence ID" value="RAI30071.1"/>
    <property type="molecule type" value="Genomic_DNA"/>
</dbReference>
<organism evidence="2 3">
    <name type="scientific">Rhodobium orientis</name>
    <dbReference type="NCBI Taxonomy" id="34017"/>
    <lineage>
        <taxon>Bacteria</taxon>
        <taxon>Pseudomonadati</taxon>
        <taxon>Pseudomonadota</taxon>
        <taxon>Alphaproteobacteria</taxon>
        <taxon>Hyphomicrobiales</taxon>
        <taxon>Rhodobiaceae</taxon>
        <taxon>Rhodobium</taxon>
    </lineage>
</organism>
<dbReference type="GO" id="GO:0004150">
    <property type="term" value="F:dihydroneopterin aldolase activity"/>
    <property type="evidence" value="ECO:0007669"/>
    <property type="project" value="InterPro"/>
</dbReference>
<dbReference type="OrthoDB" id="7580479at2"/>
<accession>A0A327JVG7</accession>
<dbReference type="InterPro" id="IPR006157">
    <property type="entry name" value="FolB_dom"/>
</dbReference>
<dbReference type="SMART" id="SM00905">
    <property type="entry name" value="FolB"/>
    <property type="match status" value="1"/>
</dbReference>
<dbReference type="Pfam" id="PF02152">
    <property type="entry name" value="FolB"/>
    <property type="match status" value="1"/>
</dbReference>
<comment type="caution">
    <text evidence="2">The sequence shown here is derived from an EMBL/GenBank/DDBJ whole genome shotgun (WGS) entry which is preliminary data.</text>
</comment>
<feature type="domain" description="Dihydroneopterin aldolase/epimerase" evidence="1">
    <location>
        <begin position="9"/>
        <end position="120"/>
    </location>
</feature>
<dbReference type="Proteomes" id="UP000249299">
    <property type="component" value="Unassembled WGS sequence"/>
</dbReference>
<dbReference type="InterPro" id="IPR043133">
    <property type="entry name" value="GTP-CH-I_C/QueF"/>
</dbReference>
<proteinExistence type="predicted"/>
<protein>
    <recommendedName>
        <fullName evidence="1">Dihydroneopterin aldolase/epimerase domain-containing protein</fullName>
    </recommendedName>
</protein>
<name>A0A327JVG7_9HYPH</name>
<dbReference type="SUPFAM" id="SSF55620">
    <property type="entry name" value="Tetrahydrobiopterin biosynthesis enzymes-like"/>
    <property type="match status" value="1"/>
</dbReference>